<dbReference type="InterPro" id="IPR029063">
    <property type="entry name" value="SAM-dependent_MTases_sf"/>
</dbReference>
<evidence type="ECO:0000313" key="3">
    <source>
        <dbReference type="Proteomes" id="UP001598114"/>
    </source>
</evidence>
<keyword evidence="2" id="KW-0808">Transferase</keyword>
<dbReference type="Proteomes" id="UP001598114">
    <property type="component" value="Unassembled WGS sequence"/>
</dbReference>
<reference evidence="2 3" key="1">
    <citation type="submission" date="2024-03" db="EMBL/GenBank/DDBJ databases">
        <title>Aquirufa genome sequencing.</title>
        <authorList>
            <person name="Pitt A."/>
            <person name="Hahn M.W."/>
        </authorList>
    </citation>
    <scope>NUCLEOTIDE SEQUENCE [LARGE SCALE GENOMIC DNA]</scope>
    <source>
        <strain evidence="2 3">PLAD-142S6K</strain>
    </source>
</reference>
<dbReference type="PANTHER" id="PTHR43861">
    <property type="entry name" value="TRANS-ACONITATE 2-METHYLTRANSFERASE-RELATED"/>
    <property type="match status" value="1"/>
</dbReference>
<organism evidence="2 3">
    <name type="scientific">Aquirufa echingensis</name>
    <dbReference type="NCBI Taxonomy" id="3096516"/>
    <lineage>
        <taxon>Bacteria</taxon>
        <taxon>Pseudomonadati</taxon>
        <taxon>Bacteroidota</taxon>
        <taxon>Cytophagia</taxon>
        <taxon>Cytophagales</taxon>
        <taxon>Flectobacillaceae</taxon>
        <taxon>Aquirufa</taxon>
    </lineage>
</organism>
<keyword evidence="3" id="KW-1185">Reference proteome</keyword>
<proteinExistence type="predicted"/>
<dbReference type="Pfam" id="PF08242">
    <property type="entry name" value="Methyltransf_12"/>
    <property type="match status" value="1"/>
</dbReference>
<dbReference type="GO" id="GO:0008168">
    <property type="term" value="F:methyltransferase activity"/>
    <property type="evidence" value="ECO:0007669"/>
    <property type="project" value="UniProtKB-KW"/>
</dbReference>
<dbReference type="CDD" id="cd02440">
    <property type="entry name" value="AdoMet_MTases"/>
    <property type="match status" value="1"/>
</dbReference>
<dbReference type="InterPro" id="IPR013217">
    <property type="entry name" value="Methyltransf_12"/>
</dbReference>
<comment type="caution">
    <text evidence="2">The sequence shown here is derived from an EMBL/GenBank/DDBJ whole genome shotgun (WGS) entry which is preliminary data.</text>
</comment>
<keyword evidence="2" id="KW-0489">Methyltransferase</keyword>
<feature type="domain" description="Methyltransferase type 12" evidence="1">
    <location>
        <begin position="45"/>
        <end position="143"/>
    </location>
</feature>
<dbReference type="SUPFAM" id="SSF53335">
    <property type="entry name" value="S-adenosyl-L-methionine-dependent methyltransferases"/>
    <property type="match status" value="1"/>
</dbReference>
<accession>A0ABW6CW59</accession>
<protein>
    <submittedName>
        <fullName evidence="2">Class I SAM-dependent methyltransferase</fullName>
        <ecNumber evidence="2">2.1.1.-</ecNumber>
    </submittedName>
</protein>
<evidence type="ECO:0000259" key="1">
    <source>
        <dbReference type="Pfam" id="PF08242"/>
    </source>
</evidence>
<gene>
    <name evidence="2" type="ORF">SKC38_01735</name>
</gene>
<dbReference type="RefSeq" id="WP_377974558.1">
    <property type="nucleotide sequence ID" value="NZ_JBBKYA010000001.1"/>
</dbReference>
<dbReference type="GO" id="GO:0032259">
    <property type="term" value="P:methylation"/>
    <property type="evidence" value="ECO:0007669"/>
    <property type="project" value="UniProtKB-KW"/>
</dbReference>
<dbReference type="EMBL" id="JBBKYA010000001">
    <property type="protein sequence ID" value="MFD3274944.1"/>
    <property type="molecule type" value="Genomic_DNA"/>
</dbReference>
<evidence type="ECO:0000313" key="2">
    <source>
        <dbReference type="EMBL" id="MFD3274944.1"/>
    </source>
</evidence>
<name>A0ABW6CW59_9BACT</name>
<dbReference type="EC" id="2.1.1.-" evidence="2"/>
<dbReference type="Gene3D" id="3.40.50.150">
    <property type="entry name" value="Vaccinia Virus protein VP39"/>
    <property type="match status" value="1"/>
</dbReference>
<sequence>MTSIKDERGYNQIFNDSTASRIRKNRRFDYMISKMDVSKPNLSVLEIGCGTGEGIAYIVEKTNCKGTGLDLSEKFLQMASEKYTSPNLTYVKANFNDQQVINQSLNNEKFDYIVGNGILHHLYYNLEESLINLKKLLKPNGKIVFIEPNLYNPYVAAIFSIPYLREKTFLEPDEMAFTRGFIKEKCKSAGFKNIQVEIKDFLLPNTSDRLIKPLIILGDILEKTPLTLIAQSLFITAE</sequence>